<organism evidence="1 2">
    <name type="scientific">Diversispora eburnea</name>
    <dbReference type="NCBI Taxonomy" id="1213867"/>
    <lineage>
        <taxon>Eukaryota</taxon>
        <taxon>Fungi</taxon>
        <taxon>Fungi incertae sedis</taxon>
        <taxon>Mucoromycota</taxon>
        <taxon>Glomeromycotina</taxon>
        <taxon>Glomeromycetes</taxon>
        <taxon>Diversisporales</taxon>
        <taxon>Diversisporaceae</taxon>
        <taxon>Diversispora</taxon>
    </lineage>
</organism>
<dbReference type="AlphaFoldDB" id="A0A9N9CR55"/>
<gene>
    <name evidence="1" type="ORF">DEBURN_LOCUS9890</name>
</gene>
<evidence type="ECO:0000313" key="2">
    <source>
        <dbReference type="Proteomes" id="UP000789706"/>
    </source>
</evidence>
<sequence>EALKAESIIHQKIAKAKEKSESIKQIQKAIEKRWEDLKDNSKCIIDSVLDKSHKSIVMNHIEKEISDNNTVIITEDSEIKRTFSQLDEKKKH</sequence>
<proteinExistence type="predicted"/>
<comment type="caution">
    <text evidence="1">The sequence shown here is derived from an EMBL/GenBank/DDBJ whole genome shotgun (WGS) entry which is preliminary data.</text>
</comment>
<protein>
    <submittedName>
        <fullName evidence="1">6757_t:CDS:1</fullName>
    </submittedName>
</protein>
<name>A0A9N9CR55_9GLOM</name>
<feature type="non-terminal residue" evidence="1">
    <location>
        <position position="1"/>
    </location>
</feature>
<accession>A0A9N9CR55</accession>
<keyword evidence="2" id="KW-1185">Reference proteome</keyword>
<dbReference type="Proteomes" id="UP000789706">
    <property type="component" value="Unassembled WGS sequence"/>
</dbReference>
<reference evidence="1" key="1">
    <citation type="submission" date="2021-06" db="EMBL/GenBank/DDBJ databases">
        <authorList>
            <person name="Kallberg Y."/>
            <person name="Tangrot J."/>
            <person name="Rosling A."/>
        </authorList>
    </citation>
    <scope>NUCLEOTIDE SEQUENCE</scope>
    <source>
        <strain evidence="1">AZ414A</strain>
    </source>
</reference>
<evidence type="ECO:0000313" key="1">
    <source>
        <dbReference type="EMBL" id="CAG8609079.1"/>
    </source>
</evidence>
<dbReference type="EMBL" id="CAJVPK010002238">
    <property type="protein sequence ID" value="CAG8609079.1"/>
    <property type="molecule type" value="Genomic_DNA"/>
</dbReference>